<keyword evidence="4" id="KW-1185">Reference proteome</keyword>
<gene>
    <name evidence="2" type="ORF">CHUDEA6_4260</name>
    <name evidence="3" type="ORF">GY17_00000446</name>
</gene>
<evidence type="ECO:0000313" key="2">
    <source>
        <dbReference type="EMBL" id="CUV06852.1"/>
    </source>
</evidence>
<dbReference type="InterPro" id="IPR008978">
    <property type="entry name" value="HSP20-like_chaperone"/>
</dbReference>
<dbReference type="VEuPathDB" id="CryptoDB:Chro.60488"/>
<dbReference type="OrthoDB" id="416217at2759"/>
<sequence length="243" mass="28722">MSGVDYSKWDKIEISSDEESEKFGSRCNVTRFDSPHSITIGGHIESEEDNKVNSNVIVDELKKIEPGHVSREKISSLNDYVFGGKSKNGKNYYWTQTENDLTIVIEISPEMQSKDFKINVTENNITIMYGLETILFEKFEYEVKYDDNTIFWSIKDVESFDKVQNKRIINKMLVLELEKKELNTSIRLWWKRIFKGGIETDISKFNRFTSSNKEERNKKFLQAWEKAHDEFRNKIQNRQKFII</sequence>
<dbReference type="Pfam" id="PF04969">
    <property type="entry name" value="CS"/>
    <property type="match status" value="1"/>
</dbReference>
<evidence type="ECO:0000259" key="1">
    <source>
        <dbReference type="PROSITE" id="PS51203"/>
    </source>
</evidence>
<dbReference type="VEuPathDB" id="CryptoDB:GY17_00000446"/>
<name>A0A0S4THE3_CRYHO</name>
<dbReference type="CDD" id="cd06467">
    <property type="entry name" value="p23_NUDC_like"/>
    <property type="match status" value="1"/>
</dbReference>
<dbReference type="InterPro" id="IPR007052">
    <property type="entry name" value="CS_dom"/>
</dbReference>
<organism evidence="2">
    <name type="scientific">Cryptosporidium hominis</name>
    <dbReference type="NCBI Taxonomy" id="237895"/>
    <lineage>
        <taxon>Eukaryota</taxon>
        <taxon>Sar</taxon>
        <taxon>Alveolata</taxon>
        <taxon>Apicomplexa</taxon>
        <taxon>Conoidasida</taxon>
        <taxon>Coccidia</taxon>
        <taxon>Eucoccidiorida</taxon>
        <taxon>Eimeriorina</taxon>
        <taxon>Cryptosporidiidae</taxon>
        <taxon>Cryptosporidium</taxon>
    </lineage>
</organism>
<reference evidence="3 4" key="1">
    <citation type="submission" date="2014-11" db="EMBL/GenBank/DDBJ databases">
        <title>Comparative genomic analysis of Cryptosporidium hominis reveals occurrence of genetic recombination in virulent subtypes.</title>
        <authorList>
            <person name="Guo Y."/>
            <person name="Tang K."/>
            <person name="Frace M."/>
            <person name="Li N."/>
            <person name="Roellig D.M."/>
            <person name="Sammons S."/>
            <person name="Knipe K."/>
            <person name="Rowe L."/>
            <person name="Feng Y."/>
            <person name="Xiao L."/>
        </authorList>
    </citation>
    <scope>NUCLEOTIDE SEQUENCE [LARGE SCALE GENOMIC DNA]</scope>
    <source>
        <strain evidence="3">30976</strain>
    </source>
</reference>
<evidence type="ECO:0000313" key="4">
    <source>
        <dbReference type="Proteomes" id="UP001429100"/>
    </source>
</evidence>
<dbReference type="Proteomes" id="UP000199752">
    <property type="component" value="Chromosome 6"/>
</dbReference>
<dbReference type="PROSITE" id="PS51203">
    <property type="entry name" value="CS"/>
    <property type="match status" value="1"/>
</dbReference>
<protein>
    <submittedName>
        <fullName evidence="3">HSP20-like chaperone</fullName>
    </submittedName>
</protein>
<dbReference type="VEuPathDB" id="CryptoDB:ChTU502y2012_417g0105"/>
<dbReference type="Gene3D" id="2.60.40.790">
    <property type="match status" value="1"/>
</dbReference>
<dbReference type="AlphaFoldDB" id="A0A0S4THE3"/>
<dbReference type="Proteomes" id="UP001429100">
    <property type="component" value="Unassembled WGS sequence"/>
</dbReference>
<dbReference type="EMBL" id="LN877952">
    <property type="protein sequence ID" value="CUV06852.1"/>
    <property type="molecule type" value="Genomic_DNA"/>
</dbReference>
<accession>A0A0S4THE3</accession>
<evidence type="ECO:0000313" key="3">
    <source>
        <dbReference type="EMBL" id="PPS97879.1"/>
    </source>
</evidence>
<reference evidence="3 4" key="3">
    <citation type="submission" date="2017-10" db="EMBL/GenBank/DDBJ databases">
        <title>Consistent, comparative and evidence-based genome annotation and re-annotation for the closely-related species, Cryptosporidium parvum, C. hominis and C. tyzzeri.</title>
        <authorList>
            <person name="Baptista R.P."/>
            <person name="Li Y."/>
            <person name="Sateriale A."/>
            <person name="Striepen B."/>
            <person name="Kissinger J.C."/>
        </authorList>
    </citation>
    <scope>NUCLEOTIDE SEQUENCE [LARGE SCALE GENOMIC DNA]</scope>
    <source>
        <strain evidence="3">30976</strain>
    </source>
</reference>
<dbReference type="SUPFAM" id="SSF49764">
    <property type="entry name" value="HSP20-like chaperones"/>
    <property type="match status" value="1"/>
</dbReference>
<dbReference type="EMBL" id="JTAI01000007">
    <property type="protein sequence ID" value="PPS97879.1"/>
    <property type="molecule type" value="Genomic_DNA"/>
</dbReference>
<feature type="domain" description="CS" evidence="1">
    <location>
        <begin position="87"/>
        <end position="194"/>
    </location>
</feature>
<reference evidence="2" key="2">
    <citation type="submission" date="2015-08" db="EMBL/GenBank/DDBJ databases">
        <authorList>
            <person name="Babu N.S."/>
            <person name="Beckwith C.J."/>
            <person name="Beseler K.G."/>
            <person name="Brison A."/>
            <person name="Carone J.V."/>
            <person name="Caskin T.P."/>
            <person name="Diamond M."/>
            <person name="Durham M.E."/>
            <person name="Foxe J.M."/>
            <person name="Go M."/>
            <person name="Henderson B.A."/>
            <person name="Jones I.B."/>
            <person name="McGettigan J.A."/>
            <person name="Micheletti S.J."/>
            <person name="Nasrallah M.E."/>
            <person name="Ortiz D."/>
            <person name="Piller C.R."/>
            <person name="Privatt S.R."/>
            <person name="Schneider S.L."/>
            <person name="Sharp S."/>
            <person name="Smith T.C."/>
            <person name="Stanton J.D."/>
            <person name="Ullery H.E."/>
            <person name="Wilson R.J."/>
            <person name="Serrano M.G."/>
            <person name="Buck G."/>
            <person name="Lee V."/>
            <person name="Wang Y."/>
            <person name="Carvalho R."/>
            <person name="Voegtly L."/>
            <person name="Shi R."/>
            <person name="Duckworth R."/>
            <person name="Johnson A."/>
            <person name="Loviza R."/>
            <person name="Walstead R."/>
            <person name="Shah Z."/>
            <person name="Kiflezghi M."/>
            <person name="Wade K."/>
            <person name="Ball S.L."/>
            <person name="Bradley K.W."/>
            <person name="Asai D.J."/>
            <person name="Bowman C.A."/>
            <person name="Russell D.A."/>
            <person name="Pope W.H."/>
            <person name="Jacobs-Sera D."/>
            <person name="Hendrix R.W."/>
            <person name="Hatfull G.F."/>
        </authorList>
    </citation>
    <scope>NUCLEOTIDE SEQUENCE [LARGE SCALE GENOMIC DNA]</scope>
</reference>
<proteinExistence type="predicted"/>
<dbReference type="VEuPathDB" id="CryptoDB:CHUDEA6_4260"/>